<evidence type="ECO:0000313" key="2">
    <source>
        <dbReference type="EMBL" id="RAR83251.1"/>
    </source>
</evidence>
<reference evidence="2 3" key="1">
    <citation type="submission" date="2018-06" db="EMBL/GenBank/DDBJ databases">
        <title>Genomic Encyclopedia of Archaeal and Bacterial Type Strains, Phase II (KMG-II): from individual species to whole genera.</title>
        <authorList>
            <person name="Goeker M."/>
        </authorList>
    </citation>
    <scope>NUCLEOTIDE SEQUENCE [LARGE SCALE GENOMIC DNA]</scope>
    <source>
        <strain evidence="2 3">CFPB 3232</strain>
    </source>
</reference>
<dbReference type="EMBL" id="QLTA01000015">
    <property type="protein sequence ID" value="RAR83251.1"/>
    <property type="molecule type" value="Genomic_DNA"/>
</dbReference>
<dbReference type="GO" id="GO:0016491">
    <property type="term" value="F:oxidoreductase activity"/>
    <property type="evidence" value="ECO:0007669"/>
    <property type="project" value="InterPro"/>
</dbReference>
<organism evidence="2 3">
    <name type="scientific">Paracidovorax anthurii</name>
    <dbReference type="NCBI Taxonomy" id="78229"/>
    <lineage>
        <taxon>Bacteria</taxon>
        <taxon>Pseudomonadati</taxon>
        <taxon>Pseudomonadota</taxon>
        <taxon>Betaproteobacteria</taxon>
        <taxon>Burkholderiales</taxon>
        <taxon>Comamonadaceae</taxon>
        <taxon>Paracidovorax</taxon>
    </lineage>
</organism>
<sequence>MSKTLHYVFDPLCGWCYGASGTVAALADRAGMALHPWPSGLFSGEGARPMDADFAAYAWSNDQRIERLTGQRFTERYRSEVLASPRQQMFDSGPASVALTAVALAAPEREMEALKAIQQARYIDGLDITRLDTLAAVLEGLGIDHAAALLVRPDAGLTDAHRARVAQAQALLREFGARGVPAFILEAEGLRHLLHSSALFSNPQAFIEQLAAA</sequence>
<keyword evidence="3" id="KW-1185">Reference proteome</keyword>
<gene>
    <name evidence="2" type="ORF">AX018_101597</name>
</gene>
<dbReference type="AlphaFoldDB" id="A0A328ZAY8"/>
<dbReference type="InterPro" id="IPR036249">
    <property type="entry name" value="Thioredoxin-like_sf"/>
</dbReference>
<accession>A0A328ZAY8</accession>
<dbReference type="SUPFAM" id="SSF52833">
    <property type="entry name" value="Thioredoxin-like"/>
    <property type="match status" value="1"/>
</dbReference>
<dbReference type="OrthoDB" id="9813770at2"/>
<dbReference type="Proteomes" id="UP000248856">
    <property type="component" value="Unassembled WGS sequence"/>
</dbReference>
<dbReference type="Pfam" id="PF01323">
    <property type="entry name" value="DSBA"/>
    <property type="match status" value="1"/>
</dbReference>
<proteinExistence type="predicted"/>
<protein>
    <recommendedName>
        <fullName evidence="1">DSBA-like thioredoxin domain-containing protein</fullName>
    </recommendedName>
</protein>
<comment type="caution">
    <text evidence="2">The sequence shown here is derived from an EMBL/GenBank/DDBJ whole genome shotgun (WGS) entry which is preliminary data.</text>
</comment>
<feature type="domain" description="DSBA-like thioredoxin" evidence="1">
    <location>
        <begin position="5"/>
        <end position="187"/>
    </location>
</feature>
<dbReference type="InterPro" id="IPR001853">
    <property type="entry name" value="DSBA-like_thioredoxin_dom"/>
</dbReference>
<evidence type="ECO:0000259" key="1">
    <source>
        <dbReference type="Pfam" id="PF01323"/>
    </source>
</evidence>
<name>A0A328ZAY8_9BURK</name>
<dbReference type="CDD" id="cd03025">
    <property type="entry name" value="DsbA_FrnE_like"/>
    <property type="match status" value="1"/>
</dbReference>
<dbReference type="Gene3D" id="3.40.30.10">
    <property type="entry name" value="Glutaredoxin"/>
    <property type="match status" value="1"/>
</dbReference>
<evidence type="ECO:0000313" key="3">
    <source>
        <dbReference type="Proteomes" id="UP000248856"/>
    </source>
</evidence>
<dbReference type="RefSeq" id="WP_111877122.1">
    <property type="nucleotide sequence ID" value="NZ_CBCSGC010000043.1"/>
</dbReference>